<dbReference type="InterPro" id="IPR014729">
    <property type="entry name" value="Rossmann-like_a/b/a_fold"/>
</dbReference>
<name>A0ABP0GK50_CLALP</name>
<dbReference type="InterPro" id="IPR036526">
    <property type="entry name" value="C-N_Hydrolase_sf"/>
</dbReference>
<dbReference type="Pfam" id="PF00795">
    <property type="entry name" value="CN_hydrolase"/>
    <property type="match status" value="1"/>
</dbReference>
<dbReference type="InterPro" id="IPR014445">
    <property type="entry name" value="Gln-dep_NAD_synthase"/>
</dbReference>
<comment type="pathway">
    <text evidence="1 9">Cofactor biosynthesis; NAD(+) biosynthesis; NAD(+) from deamido-NAD(+) (L-Gln route): step 1/1.</text>
</comment>
<reference evidence="11 12" key="1">
    <citation type="submission" date="2024-02" db="EMBL/GenBank/DDBJ databases">
        <authorList>
            <person name="Daric V."/>
            <person name="Darras S."/>
        </authorList>
    </citation>
    <scope>NUCLEOTIDE SEQUENCE [LARGE SCALE GENOMIC DNA]</scope>
</reference>
<accession>A0ABP0GK50</accession>
<dbReference type="CDD" id="cd07570">
    <property type="entry name" value="GAT_Gln-NAD-synth"/>
    <property type="match status" value="1"/>
</dbReference>
<gene>
    <name evidence="11" type="ORF">CVLEPA_LOCUS23172</name>
</gene>
<dbReference type="CDD" id="cd00553">
    <property type="entry name" value="NAD_synthase"/>
    <property type="match status" value="1"/>
</dbReference>
<dbReference type="InterPro" id="IPR003694">
    <property type="entry name" value="NAD_synthase"/>
</dbReference>
<evidence type="ECO:0000256" key="7">
    <source>
        <dbReference type="ARBA" id="ARBA00022840"/>
    </source>
</evidence>
<keyword evidence="6 9" id="KW-0547">Nucleotide-binding</keyword>
<keyword evidence="7 9" id="KW-0067">ATP-binding</keyword>
<evidence type="ECO:0000256" key="4">
    <source>
        <dbReference type="ARBA" id="ARBA00017309"/>
    </source>
</evidence>
<evidence type="ECO:0000256" key="2">
    <source>
        <dbReference type="ARBA" id="ARBA00007145"/>
    </source>
</evidence>
<dbReference type="Gene3D" id="3.60.110.10">
    <property type="entry name" value="Carbon-nitrogen hydrolase"/>
    <property type="match status" value="1"/>
</dbReference>
<keyword evidence="12" id="KW-1185">Reference proteome</keyword>
<dbReference type="Gene3D" id="3.40.50.620">
    <property type="entry name" value="HUPs"/>
    <property type="match status" value="1"/>
</dbReference>
<evidence type="ECO:0000256" key="9">
    <source>
        <dbReference type="PIRNR" id="PIRNR006630"/>
    </source>
</evidence>
<comment type="catalytic activity">
    <reaction evidence="9">
        <text>deamido-NAD(+) + L-glutamine + ATP + H2O = L-glutamate + AMP + diphosphate + NAD(+) + H(+)</text>
        <dbReference type="Rhea" id="RHEA:24384"/>
        <dbReference type="ChEBI" id="CHEBI:15377"/>
        <dbReference type="ChEBI" id="CHEBI:15378"/>
        <dbReference type="ChEBI" id="CHEBI:29985"/>
        <dbReference type="ChEBI" id="CHEBI:30616"/>
        <dbReference type="ChEBI" id="CHEBI:33019"/>
        <dbReference type="ChEBI" id="CHEBI:57540"/>
        <dbReference type="ChEBI" id="CHEBI:58359"/>
        <dbReference type="ChEBI" id="CHEBI:58437"/>
        <dbReference type="ChEBI" id="CHEBI:456215"/>
        <dbReference type="EC" id="6.3.5.1"/>
    </reaction>
</comment>
<dbReference type="PANTHER" id="PTHR23090:SF9">
    <property type="entry name" value="GLUTAMINE-DEPENDENT NAD(+) SYNTHETASE"/>
    <property type="match status" value="1"/>
</dbReference>
<evidence type="ECO:0000256" key="8">
    <source>
        <dbReference type="ARBA" id="ARBA00023027"/>
    </source>
</evidence>
<dbReference type="HAMAP" id="MF_02090">
    <property type="entry name" value="NadE_glutamine_dep"/>
    <property type="match status" value="1"/>
</dbReference>
<protein>
    <recommendedName>
        <fullName evidence="4 9">Glutamine-dependent NAD(+) synthetase</fullName>
        <ecNumber evidence="3 9">6.3.5.1</ecNumber>
    </recommendedName>
    <alternativeName>
        <fullName evidence="9">NAD(+) synthase [glutamine-hydrolyzing]</fullName>
    </alternativeName>
</protein>
<dbReference type="Pfam" id="PF02540">
    <property type="entry name" value="NAD_synthase"/>
    <property type="match status" value="1"/>
</dbReference>
<dbReference type="PANTHER" id="PTHR23090">
    <property type="entry name" value="NH 3 /GLUTAMINE-DEPENDENT NAD + SYNTHETASE"/>
    <property type="match status" value="1"/>
</dbReference>
<dbReference type="InterPro" id="IPR003010">
    <property type="entry name" value="C-N_Hydrolase"/>
</dbReference>
<evidence type="ECO:0000256" key="1">
    <source>
        <dbReference type="ARBA" id="ARBA00005188"/>
    </source>
</evidence>
<evidence type="ECO:0000313" key="11">
    <source>
        <dbReference type="EMBL" id="CAK8690570.1"/>
    </source>
</evidence>
<organism evidence="11 12">
    <name type="scientific">Clavelina lepadiformis</name>
    <name type="common">Light-bulb sea squirt</name>
    <name type="synonym">Ascidia lepadiformis</name>
    <dbReference type="NCBI Taxonomy" id="159417"/>
    <lineage>
        <taxon>Eukaryota</taxon>
        <taxon>Metazoa</taxon>
        <taxon>Chordata</taxon>
        <taxon>Tunicata</taxon>
        <taxon>Ascidiacea</taxon>
        <taxon>Aplousobranchia</taxon>
        <taxon>Clavelinidae</taxon>
        <taxon>Clavelina</taxon>
    </lineage>
</organism>
<comment type="caution">
    <text evidence="11">The sequence shown here is derived from an EMBL/GenBank/DDBJ whole genome shotgun (WGS) entry which is preliminary data.</text>
</comment>
<dbReference type="PROSITE" id="PS50263">
    <property type="entry name" value="CN_HYDROLASE"/>
    <property type="match status" value="1"/>
</dbReference>
<evidence type="ECO:0000259" key="10">
    <source>
        <dbReference type="PROSITE" id="PS50263"/>
    </source>
</evidence>
<evidence type="ECO:0000256" key="3">
    <source>
        <dbReference type="ARBA" id="ARBA00012743"/>
    </source>
</evidence>
<dbReference type="EC" id="6.3.5.1" evidence="3 9"/>
<keyword evidence="5 9" id="KW-0436">Ligase</keyword>
<evidence type="ECO:0000256" key="6">
    <source>
        <dbReference type="ARBA" id="ARBA00022741"/>
    </source>
</evidence>
<dbReference type="NCBIfam" id="TIGR00552">
    <property type="entry name" value="nadE"/>
    <property type="match status" value="1"/>
</dbReference>
<dbReference type="InterPro" id="IPR022310">
    <property type="entry name" value="NAD/GMP_synthase"/>
</dbReference>
<dbReference type="EMBL" id="CAWYQH010000119">
    <property type="protein sequence ID" value="CAK8690570.1"/>
    <property type="molecule type" value="Genomic_DNA"/>
</dbReference>
<proteinExistence type="inferred from homology"/>
<dbReference type="SUPFAM" id="SSF52402">
    <property type="entry name" value="Adenine nucleotide alpha hydrolases-like"/>
    <property type="match status" value="1"/>
</dbReference>
<comment type="similarity">
    <text evidence="2 9">In the C-terminal section; belongs to the NAD synthetase family.</text>
</comment>
<evidence type="ECO:0000256" key="5">
    <source>
        <dbReference type="ARBA" id="ARBA00022598"/>
    </source>
</evidence>
<dbReference type="PIRSF" id="PIRSF006630">
    <property type="entry name" value="NADS_GAT"/>
    <property type="match status" value="1"/>
</dbReference>
<sequence length="714" mass="80489">MGRKAKLAVCSLNQWAIDFEGNYERIVKSIKLAHANGAAYRLGSELEITGYGSEDHYYESDTLLHSWQVLAKLLQMKESKTMICDVGMPVMHRSIRFNCRIIYLHKKIILVRPKLTCCNDGNFRELRWFAPWFKQKQTEDFVLPHFIQEITGQSTVPIGDAIISTKDTCIGSEICEELWTARSTHVAQSLAGVEIFTNSSGSHFNLRKAHERVDMVLSATSRVGGVYMWANQLGCDGNRVYYDGCSMIAINGDIVVQGPQFSIKDVEVEIATVELDDVLMRRGNRSSQAIVSAQENDYPRILLHDFTLCSTNSPINYELPLTPVVNWHFYSPEEEIGMGPACWLWDYLKRSGQSGFFLPLSGGVDSSSVACIVYIMCNMIHKEVADGNTQLMADVRRVMGSNSYSPSSAEDLCSHILTTCYMASENSSTKTRKRSNDLAHRIGSNHIELNIESVVNAVIKVFTTVTGLIPKFKARGGTQTENLALQNIQARIRMVLAYVFAQLMQWVKGKPGSLLVLGTSNVDEALRGYYTKYDCSSADINPIGGISKTDLRSFIYYVRNTYKIEALKEIVEAPPTAELEPLTEGEVTQTDEHDMGMTYQELSTFGKLRKISMCGPYSMFIKLVTLWRETCSPSMVAQKVKHFFVSHGINRHKMTTLTPAMHAENYSPDDNRFDLRPFLYNKNWTWQFREIDAKVTKMEAGSKTDVTATKVHQE</sequence>
<evidence type="ECO:0000313" key="12">
    <source>
        <dbReference type="Proteomes" id="UP001642483"/>
    </source>
</evidence>
<dbReference type="Proteomes" id="UP001642483">
    <property type="component" value="Unassembled WGS sequence"/>
</dbReference>
<keyword evidence="8 9" id="KW-0520">NAD</keyword>
<feature type="domain" description="CN hydrolase" evidence="10">
    <location>
        <begin position="5"/>
        <end position="275"/>
    </location>
</feature>
<dbReference type="SUPFAM" id="SSF56317">
    <property type="entry name" value="Carbon-nitrogen hydrolase"/>
    <property type="match status" value="1"/>
</dbReference>